<protein>
    <submittedName>
        <fullName evidence="1">Uncharacterized protein</fullName>
    </submittedName>
</protein>
<comment type="caution">
    <text evidence="1">The sequence shown here is derived from an EMBL/GenBank/DDBJ whole genome shotgun (WGS) entry which is preliminary data.</text>
</comment>
<dbReference type="Gramene" id="OE9A052041T1">
    <property type="protein sequence ID" value="OE9A052041C1"/>
    <property type="gene ID" value="OE9A052041"/>
</dbReference>
<proteinExistence type="predicted"/>
<feature type="non-terminal residue" evidence="1">
    <location>
        <position position="155"/>
    </location>
</feature>
<sequence>MFQSIFRRVNPNLHFVYILRSPTIHLLRPCHHPPPQKAYLHASDHHHQLIQSLSMLFGASPSQQYPLHQFNKLWIMRAPQAPIVSLLSLMDSATSRIQYYLMHPTLLIVIGKRLKTVEELATLEALQYLSLLIQVMIDAISSTVDSLFNPYMHKI</sequence>
<reference evidence="1 2" key="1">
    <citation type="submission" date="2019-12" db="EMBL/GenBank/DDBJ databases">
        <authorList>
            <person name="Alioto T."/>
            <person name="Alioto T."/>
            <person name="Gomez Garrido J."/>
        </authorList>
    </citation>
    <scope>NUCLEOTIDE SEQUENCE [LARGE SCALE GENOMIC DNA]</scope>
</reference>
<dbReference type="EMBL" id="CACTIH010001037">
    <property type="protein sequence ID" value="CAA2962489.1"/>
    <property type="molecule type" value="Genomic_DNA"/>
</dbReference>
<organism evidence="1 2">
    <name type="scientific">Olea europaea subsp. europaea</name>
    <dbReference type="NCBI Taxonomy" id="158383"/>
    <lineage>
        <taxon>Eukaryota</taxon>
        <taxon>Viridiplantae</taxon>
        <taxon>Streptophyta</taxon>
        <taxon>Embryophyta</taxon>
        <taxon>Tracheophyta</taxon>
        <taxon>Spermatophyta</taxon>
        <taxon>Magnoliopsida</taxon>
        <taxon>eudicotyledons</taxon>
        <taxon>Gunneridae</taxon>
        <taxon>Pentapetalae</taxon>
        <taxon>asterids</taxon>
        <taxon>lamiids</taxon>
        <taxon>Lamiales</taxon>
        <taxon>Oleaceae</taxon>
        <taxon>Oleeae</taxon>
        <taxon>Olea</taxon>
    </lineage>
</organism>
<evidence type="ECO:0000313" key="1">
    <source>
        <dbReference type="EMBL" id="CAA2962489.1"/>
    </source>
</evidence>
<dbReference type="Proteomes" id="UP000594638">
    <property type="component" value="Unassembled WGS sequence"/>
</dbReference>
<gene>
    <name evidence="1" type="ORF">OLEA9_A052041</name>
</gene>
<evidence type="ECO:0000313" key="2">
    <source>
        <dbReference type="Proteomes" id="UP000594638"/>
    </source>
</evidence>
<accession>A0A8S0Q5V6</accession>
<keyword evidence="2" id="KW-1185">Reference proteome</keyword>
<dbReference type="AlphaFoldDB" id="A0A8S0Q5V6"/>
<name>A0A8S0Q5V6_OLEEU</name>